<dbReference type="EMBL" id="BLSB01000512">
    <property type="protein sequence ID" value="GFP36244.1"/>
    <property type="molecule type" value="Genomic_DNA"/>
</dbReference>
<proteinExistence type="predicted"/>
<evidence type="ECO:0000313" key="2">
    <source>
        <dbReference type="Proteomes" id="UP000576480"/>
    </source>
</evidence>
<dbReference type="PANTHER" id="PTHR35984">
    <property type="entry name" value="PERIPLASMIC SERINE PROTEASE"/>
    <property type="match status" value="1"/>
</dbReference>
<gene>
    <name evidence="1" type="ORF">HKBW3S43_02032</name>
</gene>
<dbReference type="PANTHER" id="PTHR35984:SF1">
    <property type="entry name" value="PERIPLASMIC SERINE PROTEASE"/>
    <property type="match status" value="1"/>
</dbReference>
<feature type="non-terminal residue" evidence="1">
    <location>
        <position position="187"/>
    </location>
</feature>
<sequence>FCSEFSVLIPYKAHSAGTMVALGADRIVMGKKAELSPIDPTLVRAVIGEATVPPPEISVEDVSSYISFMRERANITDQSALAQVVSQLASHLTPLTLGSVNRQYSHIRLVARKLLTSRKEKIEEGRIGSIIQALTEKMYSHGHAIGRMEATELGLPVDKPDENLETLIWNLYQEYERLLQLTEPIDP</sequence>
<protein>
    <recommendedName>
        <fullName evidence="3">Serine dehydrogenase proteinase</fullName>
    </recommendedName>
</protein>
<dbReference type="AlphaFoldDB" id="A0A6V8PWR0"/>
<dbReference type="Proteomes" id="UP000576480">
    <property type="component" value="Unassembled WGS sequence"/>
</dbReference>
<dbReference type="InterPro" id="IPR002825">
    <property type="entry name" value="Pept_S49_ser-pept_pro"/>
</dbReference>
<reference evidence="1 2" key="1">
    <citation type="journal article" date="2020" name="Front. Microbiol.">
        <title>Single-cell genomics of novel Actinobacteria with the Wood-Ljungdahl pathway discovered in a serpentinizing system.</title>
        <authorList>
            <person name="Merino N."/>
            <person name="Kawai M."/>
            <person name="Boyd E.S."/>
            <person name="Colman D.R."/>
            <person name="McGlynn S.E."/>
            <person name="Nealson K.H."/>
            <person name="Kurokawa K."/>
            <person name="Hongoh Y."/>
        </authorList>
    </citation>
    <scope>NUCLEOTIDE SEQUENCE [LARGE SCALE GENOMIC DNA]</scope>
    <source>
        <strain evidence="1 2">S43</strain>
    </source>
</reference>
<name>A0A6V8PWR0_9ACTN</name>
<dbReference type="GO" id="GO:0016020">
    <property type="term" value="C:membrane"/>
    <property type="evidence" value="ECO:0007669"/>
    <property type="project" value="InterPro"/>
</dbReference>
<evidence type="ECO:0000313" key="1">
    <source>
        <dbReference type="EMBL" id="GFP36244.1"/>
    </source>
</evidence>
<feature type="non-terminal residue" evidence="1">
    <location>
        <position position="1"/>
    </location>
</feature>
<accession>A0A6V8PWR0</accession>
<comment type="caution">
    <text evidence="1">The sequence shown here is derived from an EMBL/GenBank/DDBJ whole genome shotgun (WGS) entry which is preliminary data.</text>
</comment>
<evidence type="ECO:0008006" key="3">
    <source>
        <dbReference type="Google" id="ProtNLM"/>
    </source>
</evidence>
<organism evidence="1 2">
    <name type="scientific">Candidatus Hakubella thermalkaliphila</name>
    <dbReference type="NCBI Taxonomy" id="2754717"/>
    <lineage>
        <taxon>Bacteria</taxon>
        <taxon>Bacillati</taxon>
        <taxon>Actinomycetota</taxon>
        <taxon>Actinomycetota incertae sedis</taxon>
        <taxon>Candidatus Hakubellales</taxon>
        <taxon>Candidatus Hakubellaceae</taxon>
        <taxon>Candidatus Hakubella</taxon>
    </lineage>
</organism>